<dbReference type="Proteomes" id="UP000245680">
    <property type="component" value="Unassembled WGS sequence"/>
</dbReference>
<dbReference type="AlphaFoldDB" id="A0A2V2LCN0"/>
<proteinExistence type="predicted"/>
<organism evidence="1 2">
    <name type="scientific">Meridianimarinicoccus roseus</name>
    <dbReference type="NCBI Taxonomy" id="2072018"/>
    <lineage>
        <taxon>Bacteria</taxon>
        <taxon>Pseudomonadati</taxon>
        <taxon>Pseudomonadota</taxon>
        <taxon>Alphaproteobacteria</taxon>
        <taxon>Rhodobacterales</taxon>
        <taxon>Paracoccaceae</taxon>
        <taxon>Meridianimarinicoccus</taxon>
    </lineage>
</organism>
<evidence type="ECO:0000313" key="1">
    <source>
        <dbReference type="EMBL" id="PWR01016.1"/>
    </source>
</evidence>
<accession>A0A2V2LCN0</accession>
<reference evidence="1 2" key="1">
    <citation type="submission" date="2018-05" db="EMBL/GenBank/DDBJ databases">
        <title>Rhodobacteraceae gen. nov., sp. nov. isolated from sea water.</title>
        <authorList>
            <person name="Ren Y."/>
        </authorList>
    </citation>
    <scope>NUCLEOTIDE SEQUENCE [LARGE SCALE GENOMIC DNA]</scope>
    <source>
        <strain evidence="1 2">TG-679</strain>
    </source>
</reference>
<keyword evidence="2" id="KW-1185">Reference proteome</keyword>
<gene>
    <name evidence="1" type="ORF">DKT77_18930</name>
</gene>
<sequence>MGVADRYPVWPDFLVWLDTSAYEVAATFSMVDVRALAESFLAFPLKVVFAAGKLDLLDAVMAQIDLNRRLDDSRRAIADGHGILADATCFAALRDRALRQVSRSSGPVQPVAVLFAPSVDAALVALVDQFDTDSVSALLDFLESIQPRLVDSLGMLPEAEPVFQGRVRLLPIEG</sequence>
<protein>
    <submittedName>
        <fullName evidence="1">Uncharacterized protein</fullName>
    </submittedName>
</protein>
<comment type="caution">
    <text evidence="1">The sequence shown here is derived from an EMBL/GenBank/DDBJ whole genome shotgun (WGS) entry which is preliminary data.</text>
</comment>
<dbReference type="EMBL" id="QGKU01000063">
    <property type="protein sequence ID" value="PWR01016.1"/>
    <property type="molecule type" value="Genomic_DNA"/>
</dbReference>
<evidence type="ECO:0000313" key="2">
    <source>
        <dbReference type="Proteomes" id="UP000245680"/>
    </source>
</evidence>
<name>A0A2V2LCN0_9RHOB</name>